<evidence type="ECO:0000313" key="3">
    <source>
        <dbReference type="Proteomes" id="UP000478183"/>
    </source>
</evidence>
<dbReference type="AlphaFoldDB" id="A0A6L6JAD7"/>
<protein>
    <submittedName>
        <fullName evidence="2">Transporter</fullName>
    </submittedName>
</protein>
<dbReference type="EMBL" id="WMIE01000001">
    <property type="protein sequence ID" value="MTH77094.1"/>
    <property type="molecule type" value="Genomic_DNA"/>
</dbReference>
<comment type="caution">
    <text evidence="2">The sequence shown here is derived from an EMBL/GenBank/DDBJ whole genome shotgun (WGS) entry which is preliminary data.</text>
</comment>
<keyword evidence="3" id="KW-1185">Reference proteome</keyword>
<name>A0A6L6JAD7_9RHOB</name>
<feature type="signal peptide" evidence="1">
    <location>
        <begin position="1"/>
        <end position="23"/>
    </location>
</feature>
<reference evidence="2 3" key="1">
    <citation type="submission" date="2019-11" db="EMBL/GenBank/DDBJ databases">
        <authorList>
            <person name="Dong K."/>
        </authorList>
    </citation>
    <scope>NUCLEOTIDE SEQUENCE [LARGE SCALE GENOMIC DNA]</scope>
    <source>
        <strain evidence="2 3">NBRC 111993</strain>
    </source>
</reference>
<accession>A0A6L6JAD7</accession>
<evidence type="ECO:0000256" key="1">
    <source>
        <dbReference type="SAM" id="SignalP"/>
    </source>
</evidence>
<keyword evidence="1" id="KW-0732">Signal</keyword>
<sequence>MDLKALQFSILAGAALLASPALAQDQELAKQLSNPVASLISLPFQFNYDSGYGPSDGEKYVLNVQPVVPITLNDDWNVISRTIIPIVKQSDIAGESGSQSGVGDVLASFFFSPKLPTKNGLIWGAGPAFLLPTASDELLGAEKWGIGPTAVVLKQHGGWTFGGLANHIWSVAGEDDRDDISSTFLQPFVTYTTPTSWTFALNTESTYDWKNEQWTVPINMQVSKLVKFGAQPVSFQMGARYWADAPENGPDDWGMRASVTWLYPKG</sequence>
<proteinExistence type="predicted"/>
<dbReference type="OrthoDB" id="9809066at2"/>
<gene>
    <name evidence="2" type="ORF">GL286_05090</name>
</gene>
<evidence type="ECO:0000313" key="2">
    <source>
        <dbReference type="EMBL" id="MTH77094.1"/>
    </source>
</evidence>
<organism evidence="2 3">
    <name type="scientific">Paracoccus aestuariivivens</name>
    <dbReference type="NCBI Taxonomy" id="1820333"/>
    <lineage>
        <taxon>Bacteria</taxon>
        <taxon>Pseudomonadati</taxon>
        <taxon>Pseudomonadota</taxon>
        <taxon>Alphaproteobacteria</taxon>
        <taxon>Rhodobacterales</taxon>
        <taxon>Paracoccaceae</taxon>
        <taxon>Paracoccus</taxon>
    </lineage>
</organism>
<dbReference type="RefSeq" id="WP_155094409.1">
    <property type="nucleotide sequence ID" value="NZ_WMIE01000001.1"/>
</dbReference>
<feature type="chain" id="PRO_5026656945" evidence="1">
    <location>
        <begin position="24"/>
        <end position="266"/>
    </location>
</feature>
<dbReference type="Proteomes" id="UP000478183">
    <property type="component" value="Unassembled WGS sequence"/>
</dbReference>